<dbReference type="AlphaFoldDB" id="A0A8X7W5Y3"/>
<organism evidence="2 3">
    <name type="scientific">Brassica carinata</name>
    <name type="common">Ethiopian mustard</name>
    <name type="synonym">Abyssinian cabbage</name>
    <dbReference type="NCBI Taxonomy" id="52824"/>
    <lineage>
        <taxon>Eukaryota</taxon>
        <taxon>Viridiplantae</taxon>
        <taxon>Streptophyta</taxon>
        <taxon>Embryophyta</taxon>
        <taxon>Tracheophyta</taxon>
        <taxon>Spermatophyta</taxon>
        <taxon>Magnoliopsida</taxon>
        <taxon>eudicotyledons</taxon>
        <taxon>Gunneridae</taxon>
        <taxon>Pentapetalae</taxon>
        <taxon>rosids</taxon>
        <taxon>malvids</taxon>
        <taxon>Brassicales</taxon>
        <taxon>Brassicaceae</taxon>
        <taxon>Brassiceae</taxon>
        <taxon>Brassica</taxon>
    </lineage>
</organism>
<sequence>MWALSSSRLRIYQALLLLVIVLITPSHRASSTATKRDVSSSVSTALLDHRISHPRPSQLPRAPPLSLFIHRNHQPRGKLQVIVEAELMLHAAAPVLRSSPP</sequence>
<accession>A0A8X7W5Y3</accession>
<evidence type="ECO:0000313" key="3">
    <source>
        <dbReference type="Proteomes" id="UP000886595"/>
    </source>
</evidence>
<keyword evidence="3" id="KW-1185">Reference proteome</keyword>
<evidence type="ECO:0008006" key="4">
    <source>
        <dbReference type="Google" id="ProtNLM"/>
    </source>
</evidence>
<protein>
    <recommendedName>
        <fullName evidence="4">Secreted protein</fullName>
    </recommendedName>
</protein>
<feature type="signal peptide" evidence="1">
    <location>
        <begin position="1"/>
        <end position="29"/>
    </location>
</feature>
<gene>
    <name evidence="2" type="ORF">Bca52824_016198</name>
</gene>
<dbReference type="EMBL" id="JAAMPC010000003">
    <property type="protein sequence ID" value="KAG2322985.1"/>
    <property type="molecule type" value="Genomic_DNA"/>
</dbReference>
<reference evidence="2 3" key="1">
    <citation type="submission" date="2020-02" db="EMBL/GenBank/DDBJ databases">
        <authorList>
            <person name="Ma Q."/>
            <person name="Huang Y."/>
            <person name="Song X."/>
            <person name="Pei D."/>
        </authorList>
    </citation>
    <scope>NUCLEOTIDE SEQUENCE [LARGE SCALE GENOMIC DNA]</scope>
    <source>
        <strain evidence="2">Sxm20200214</strain>
        <tissue evidence="2">Leaf</tissue>
    </source>
</reference>
<dbReference type="Proteomes" id="UP000886595">
    <property type="component" value="Unassembled WGS sequence"/>
</dbReference>
<comment type="caution">
    <text evidence="2">The sequence shown here is derived from an EMBL/GenBank/DDBJ whole genome shotgun (WGS) entry which is preliminary data.</text>
</comment>
<name>A0A8X7W5Y3_BRACI</name>
<evidence type="ECO:0000256" key="1">
    <source>
        <dbReference type="SAM" id="SignalP"/>
    </source>
</evidence>
<evidence type="ECO:0000313" key="2">
    <source>
        <dbReference type="EMBL" id="KAG2322985.1"/>
    </source>
</evidence>
<feature type="chain" id="PRO_5036447880" description="Secreted protein" evidence="1">
    <location>
        <begin position="30"/>
        <end position="101"/>
    </location>
</feature>
<proteinExistence type="predicted"/>
<keyword evidence="1" id="KW-0732">Signal</keyword>